<dbReference type="EMBL" id="BAAAXQ010000055">
    <property type="protein sequence ID" value="GAA3020483.1"/>
    <property type="molecule type" value="Genomic_DNA"/>
</dbReference>
<reference evidence="1 2" key="1">
    <citation type="journal article" date="2019" name="Int. J. Syst. Evol. Microbiol.">
        <title>The Global Catalogue of Microorganisms (GCM) 10K type strain sequencing project: providing services to taxonomists for standard genome sequencing and annotation.</title>
        <authorList>
            <consortium name="The Broad Institute Genomics Platform"/>
            <consortium name="The Broad Institute Genome Sequencing Center for Infectious Disease"/>
            <person name="Wu L."/>
            <person name="Ma J."/>
        </authorList>
    </citation>
    <scope>NUCLEOTIDE SEQUENCE [LARGE SCALE GENOMIC DNA]</scope>
    <source>
        <strain evidence="1 2">JCM 8736</strain>
    </source>
</reference>
<accession>A0ABN3Y606</accession>
<comment type="caution">
    <text evidence="1">The sequence shown here is derived from an EMBL/GenBank/DDBJ whole genome shotgun (WGS) entry which is preliminary data.</text>
</comment>
<dbReference type="Proteomes" id="UP001501577">
    <property type="component" value="Unassembled WGS sequence"/>
</dbReference>
<proteinExistence type="predicted"/>
<name>A0ABN3Y606_9ENTE</name>
<gene>
    <name evidence="1" type="ORF">GCM10019998_15940</name>
</gene>
<evidence type="ECO:0000313" key="2">
    <source>
        <dbReference type="Proteomes" id="UP001501577"/>
    </source>
</evidence>
<protein>
    <submittedName>
        <fullName evidence="1">Uncharacterized protein</fullName>
    </submittedName>
</protein>
<dbReference type="RefSeq" id="WP_068709920.1">
    <property type="nucleotide sequence ID" value="NZ_BAAAXQ010000055.1"/>
</dbReference>
<keyword evidence="2" id="KW-1185">Reference proteome</keyword>
<evidence type="ECO:0000313" key="1">
    <source>
        <dbReference type="EMBL" id="GAA3020483.1"/>
    </source>
</evidence>
<sequence length="112" mass="12922">MNKERAESILERLNGLVGTEFDMRYQENYIRAIQKTGDEFDSQKAPTKKVEMLQTQDIYEVDKNSVANIEVLEKQYPAVKIEFEDGSAIEISGDYELFESAEENEGFPPMFL</sequence>
<organism evidence="1 2">
    <name type="scientific">Tetragenococcus solitarius</name>
    <dbReference type="NCBI Taxonomy" id="71453"/>
    <lineage>
        <taxon>Bacteria</taxon>
        <taxon>Bacillati</taxon>
        <taxon>Bacillota</taxon>
        <taxon>Bacilli</taxon>
        <taxon>Lactobacillales</taxon>
        <taxon>Enterococcaceae</taxon>
        <taxon>Tetragenococcus</taxon>
    </lineage>
</organism>